<keyword evidence="6" id="KW-0479">Metal-binding</keyword>
<evidence type="ECO:0000256" key="5">
    <source>
        <dbReference type="ARBA" id="ARBA00022692"/>
    </source>
</evidence>
<organism evidence="12 13">
    <name type="scientific">Linum tenue</name>
    <dbReference type="NCBI Taxonomy" id="586396"/>
    <lineage>
        <taxon>Eukaryota</taxon>
        <taxon>Viridiplantae</taxon>
        <taxon>Streptophyta</taxon>
        <taxon>Embryophyta</taxon>
        <taxon>Tracheophyta</taxon>
        <taxon>Spermatophyta</taxon>
        <taxon>Magnoliopsida</taxon>
        <taxon>eudicotyledons</taxon>
        <taxon>Gunneridae</taxon>
        <taxon>Pentapetalae</taxon>
        <taxon>rosids</taxon>
        <taxon>fabids</taxon>
        <taxon>Malpighiales</taxon>
        <taxon>Linaceae</taxon>
        <taxon>Linum</taxon>
    </lineage>
</organism>
<dbReference type="SUPFAM" id="SSF48264">
    <property type="entry name" value="Cytochrome P450"/>
    <property type="match status" value="1"/>
</dbReference>
<name>A0AAV0Q8A5_9ROSI</name>
<dbReference type="InterPro" id="IPR002401">
    <property type="entry name" value="Cyt_P450_E_grp-I"/>
</dbReference>
<proteinExistence type="inferred from homology"/>
<dbReference type="GO" id="GO:0005506">
    <property type="term" value="F:iron ion binding"/>
    <property type="evidence" value="ECO:0007669"/>
    <property type="project" value="InterPro"/>
</dbReference>
<evidence type="ECO:0000256" key="10">
    <source>
        <dbReference type="ARBA" id="ARBA00023033"/>
    </source>
</evidence>
<dbReference type="GO" id="GO:0016705">
    <property type="term" value="F:oxidoreductase activity, acting on paired donors, with incorporation or reduction of molecular oxygen"/>
    <property type="evidence" value="ECO:0007669"/>
    <property type="project" value="InterPro"/>
</dbReference>
<dbReference type="GO" id="GO:0004497">
    <property type="term" value="F:monooxygenase activity"/>
    <property type="evidence" value="ECO:0007669"/>
    <property type="project" value="UniProtKB-KW"/>
</dbReference>
<evidence type="ECO:0000256" key="6">
    <source>
        <dbReference type="ARBA" id="ARBA00022723"/>
    </source>
</evidence>
<comment type="similarity">
    <text evidence="3">Belongs to the cytochrome P450 family.</text>
</comment>
<gene>
    <name evidence="12" type="ORF">LITE_LOCUS41736</name>
</gene>
<dbReference type="InterPro" id="IPR001128">
    <property type="entry name" value="Cyt_P450"/>
</dbReference>
<evidence type="ECO:0000256" key="7">
    <source>
        <dbReference type="ARBA" id="ARBA00022989"/>
    </source>
</evidence>
<reference evidence="12" key="1">
    <citation type="submission" date="2022-08" db="EMBL/GenBank/DDBJ databases">
        <authorList>
            <person name="Gutierrez-Valencia J."/>
        </authorList>
    </citation>
    <scope>NUCLEOTIDE SEQUENCE</scope>
</reference>
<evidence type="ECO:0000256" key="2">
    <source>
        <dbReference type="ARBA" id="ARBA00004167"/>
    </source>
</evidence>
<evidence type="ECO:0000256" key="8">
    <source>
        <dbReference type="ARBA" id="ARBA00023002"/>
    </source>
</evidence>
<dbReference type="AlphaFoldDB" id="A0AAV0Q8A5"/>
<dbReference type="EMBL" id="CAMGYJ010000009">
    <property type="protein sequence ID" value="CAI0540537.1"/>
    <property type="molecule type" value="Genomic_DNA"/>
</dbReference>
<dbReference type="PANTHER" id="PTHR47953">
    <property type="entry name" value="OS08G0105600 PROTEIN"/>
    <property type="match status" value="1"/>
</dbReference>
<evidence type="ECO:0000313" key="12">
    <source>
        <dbReference type="EMBL" id="CAI0540537.1"/>
    </source>
</evidence>
<evidence type="ECO:0000256" key="9">
    <source>
        <dbReference type="ARBA" id="ARBA00023004"/>
    </source>
</evidence>
<keyword evidence="9" id="KW-0408">Iron</keyword>
<comment type="caution">
    <text evidence="12">The sequence shown here is derived from an EMBL/GenBank/DDBJ whole genome shotgun (WGS) entry which is preliminary data.</text>
</comment>
<feature type="non-terminal residue" evidence="12">
    <location>
        <position position="141"/>
    </location>
</feature>
<comment type="subcellular location">
    <subcellularLocation>
        <location evidence="2">Membrane</location>
        <topology evidence="2">Single-pass membrane protein</topology>
    </subcellularLocation>
</comment>
<dbReference type="PANTHER" id="PTHR47953:SF19">
    <property type="entry name" value="OS06G0641600 PROTEIN"/>
    <property type="match status" value="1"/>
</dbReference>
<dbReference type="Gene3D" id="1.10.630.10">
    <property type="entry name" value="Cytochrome P450"/>
    <property type="match status" value="1"/>
</dbReference>
<protein>
    <submittedName>
        <fullName evidence="12">Uncharacterized protein</fullName>
    </submittedName>
</protein>
<keyword evidence="13" id="KW-1185">Reference proteome</keyword>
<sequence length="141" mass="15842">MAVVERITDAIGGFGLSDLFPSLKFIHVVTGYRAKLMELHKRADFVLEEIIHQHRAKADRKCKPHNDDDDDDDEEIEDIVDILLTIQRTEDLPLPLTTDGIKAVILDVFAGGMDTSASTTEWTMSKLVQNPNVLRLAQEEV</sequence>
<dbReference type="GO" id="GO:0020037">
    <property type="term" value="F:heme binding"/>
    <property type="evidence" value="ECO:0007669"/>
    <property type="project" value="InterPro"/>
</dbReference>
<dbReference type="InterPro" id="IPR052306">
    <property type="entry name" value="CYP450_71D"/>
</dbReference>
<accession>A0AAV0Q8A5</accession>
<dbReference type="PRINTS" id="PR00463">
    <property type="entry name" value="EP450I"/>
</dbReference>
<evidence type="ECO:0000256" key="3">
    <source>
        <dbReference type="ARBA" id="ARBA00010617"/>
    </source>
</evidence>
<keyword evidence="10" id="KW-0503">Monooxygenase</keyword>
<comment type="cofactor">
    <cofactor evidence="1">
        <name>heme</name>
        <dbReference type="ChEBI" id="CHEBI:30413"/>
    </cofactor>
</comment>
<keyword evidence="7" id="KW-1133">Transmembrane helix</keyword>
<evidence type="ECO:0000256" key="4">
    <source>
        <dbReference type="ARBA" id="ARBA00022617"/>
    </source>
</evidence>
<keyword evidence="5" id="KW-0812">Transmembrane</keyword>
<dbReference type="Proteomes" id="UP001154282">
    <property type="component" value="Unassembled WGS sequence"/>
</dbReference>
<keyword evidence="8" id="KW-0560">Oxidoreductase</keyword>
<keyword evidence="11" id="KW-0472">Membrane</keyword>
<dbReference type="GO" id="GO:0016020">
    <property type="term" value="C:membrane"/>
    <property type="evidence" value="ECO:0007669"/>
    <property type="project" value="UniProtKB-SubCell"/>
</dbReference>
<evidence type="ECO:0000313" key="13">
    <source>
        <dbReference type="Proteomes" id="UP001154282"/>
    </source>
</evidence>
<evidence type="ECO:0000256" key="11">
    <source>
        <dbReference type="ARBA" id="ARBA00023136"/>
    </source>
</evidence>
<dbReference type="InterPro" id="IPR036396">
    <property type="entry name" value="Cyt_P450_sf"/>
</dbReference>
<dbReference type="Pfam" id="PF00067">
    <property type="entry name" value="p450"/>
    <property type="match status" value="1"/>
</dbReference>
<keyword evidence="4" id="KW-0349">Heme</keyword>
<evidence type="ECO:0000256" key="1">
    <source>
        <dbReference type="ARBA" id="ARBA00001971"/>
    </source>
</evidence>